<evidence type="ECO:0000256" key="1">
    <source>
        <dbReference type="SAM" id="MobiDB-lite"/>
    </source>
</evidence>
<organism evidence="2 3">
    <name type="scientific">Hibiscus sabdariffa</name>
    <name type="common">roselle</name>
    <dbReference type="NCBI Taxonomy" id="183260"/>
    <lineage>
        <taxon>Eukaryota</taxon>
        <taxon>Viridiplantae</taxon>
        <taxon>Streptophyta</taxon>
        <taxon>Embryophyta</taxon>
        <taxon>Tracheophyta</taxon>
        <taxon>Spermatophyta</taxon>
        <taxon>Magnoliopsida</taxon>
        <taxon>eudicotyledons</taxon>
        <taxon>Gunneridae</taxon>
        <taxon>Pentapetalae</taxon>
        <taxon>rosids</taxon>
        <taxon>malvids</taxon>
        <taxon>Malvales</taxon>
        <taxon>Malvaceae</taxon>
        <taxon>Malvoideae</taxon>
        <taxon>Hibiscus</taxon>
    </lineage>
</organism>
<feature type="compositionally biased region" description="Low complexity" evidence="1">
    <location>
        <begin position="73"/>
        <end position="88"/>
    </location>
</feature>
<sequence length="106" mass="11577">MENPNSLSGNPTETTAGGLSLTSHVQDDNCPSEYVPCILFVQALERLGSPPTVEDLREEFCPKNQPKEEIKGSVNASSSSTNVVPAATKDPRELFGPWMILDNHHR</sequence>
<protein>
    <submittedName>
        <fullName evidence="2">Uncharacterized protein</fullName>
    </submittedName>
</protein>
<gene>
    <name evidence="2" type="ORF">V6N12_028823</name>
</gene>
<evidence type="ECO:0000313" key="3">
    <source>
        <dbReference type="Proteomes" id="UP001472677"/>
    </source>
</evidence>
<dbReference type="EMBL" id="JBBPBM010000008">
    <property type="protein sequence ID" value="KAK8572780.1"/>
    <property type="molecule type" value="Genomic_DNA"/>
</dbReference>
<accession>A0ABR2F6Z3</accession>
<reference evidence="2 3" key="1">
    <citation type="journal article" date="2024" name="G3 (Bethesda)">
        <title>Genome assembly of Hibiscus sabdariffa L. provides insights into metabolisms of medicinal natural products.</title>
        <authorList>
            <person name="Kim T."/>
        </authorList>
    </citation>
    <scope>NUCLEOTIDE SEQUENCE [LARGE SCALE GENOMIC DNA]</scope>
    <source>
        <strain evidence="2">TK-2024</strain>
        <tissue evidence="2">Old leaves</tissue>
    </source>
</reference>
<name>A0ABR2F6Z3_9ROSI</name>
<feature type="region of interest" description="Disordered" evidence="1">
    <location>
        <begin position="64"/>
        <end position="88"/>
    </location>
</feature>
<proteinExistence type="predicted"/>
<feature type="region of interest" description="Disordered" evidence="1">
    <location>
        <begin position="1"/>
        <end position="24"/>
    </location>
</feature>
<keyword evidence="3" id="KW-1185">Reference proteome</keyword>
<evidence type="ECO:0000313" key="2">
    <source>
        <dbReference type="EMBL" id="KAK8572780.1"/>
    </source>
</evidence>
<comment type="caution">
    <text evidence="2">The sequence shown here is derived from an EMBL/GenBank/DDBJ whole genome shotgun (WGS) entry which is preliminary data.</text>
</comment>
<dbReference type="Proteomes" id="UP001472677">
    <property type="component" value="Unassembled WGS sequence"/>
</dbReference>